<dbReference type="Pfam" id="PF16192">
    <property type="entry name" value="PMT_4TMC"/>
    <property type="match status" value="1"/>
</dbReference>
<dbReference type="EMBL" id="BLXX01000006">
    <property type="protein sequence ID" value="GFO60055.1"/>
    <property type="molecule type" value="Genomic_DNA"/>
</dbReference>
<feature type="transmembrane region" description="Helical" evidence="10">
    <location>
        <begin position="674"/>
        <end position="691"/>
    </location>
</feature>
<feature type="transmembrane region" description="Helical" evidence="10">
    <location>
        <begin position="471"/>
        <end position="487"/>
    </location>
</feature>
<dbReference type="PANTHER" id="PTHR10050:SF53">
    <property type="entry name" value="CHROMOSOME UNDETERMINED SCAFFOLD_67, WHOLE GENOME SHOTGUN SEQUENCE"/>
    <property type="match status" value="1"/>
</dbReference>
<keyword evidence="10" id="KW-1003">Cell membrane</keyword>
<keyword evidence="5 10" id="KW-0808">Transferase</keyword>
<dbReference type="InterPro" id="IPR027005">
    <property type="entry name" value="PMT-like"/>
</dbReference>
<gene>
    <name evidence="13" type="ORF">GMST_23800</name>
</gene>
<feature type="domain" description="ArnT-like N-terminal" evidence="11">
    <location>
        <begin position="430"/>
        <end position="601"/>
    </location>
</feature>
<evidence type="ECO:0000259" key="11">
    <source>
        <dbReference type="Pfam" id="PF02366"/>
    </source>
</evidence>
<protein>
    <recommendedName>
        <fullName evidence="9 10">Polyprenol-phosphate-mannose--protein mannosyltransferase</fullName>
        <ecNumber evidence="10">2.4.1.-</ecNumber>
    </recommendedName>
</protein>
<comment type="subcellular location">
    <subcellularLocation>
        <location evidence="10">Cell membrane</location>
    </subcellularLocation>
    <subcellularLocation>
        <location evidence="1">Endomembrane system</location>
        <topology evidence="1">Multi-pass membrane protein</topology>
    </subcellularLocation>
</comment>
<feature type="transmembrane region" description="Helical" evidence="10">
    <location>
        <begin position="751"/>
        <end position="771"/>
    </location>
</feature>
<keyword evidence="14" id="KW-1185">Reference proteome</keyword>
<proteinExistence type="inferred from homology"/>
<comment type="pathway">
    <text evidence="2 10">Protein modification; protein glycosylation.</text>
</comment>
<evidence type="ECO:0000256" key="1">
    <source>
        <dbReference type="ARBA" id="ARBA00004127"/>
    </source>
</evidence>
<keyword evidence="6 10" id="KW-0812">Transmembrane</keyword>
<keyword evidence="8 10" id="KW-0472">Membrane</keyword>
<feature type="transmembrane region" description="Helical" evidence="10">
    <location>
        <begin position="721"/>
        <end position="739"/>
    </location>
</feature>
<dbReference type="GO" id="GO:0004169">
    <property type="term" value="F:dolichyl-phosphate-mannose-protein mannosyltransferase activity"/>
    <property type="evidence" value="ECO:0007669"/>
    <property type="project" value="UniProtKB-UniRule"/>
</dbReference>
<dbReference type="PANTHER" id="PTHR10050">
    <property type="entry name" value="DOLICHYL-PHOSPHATE-MANNOSE--PROTEIN MANNOSYLTRANSFERASE"/>
    <property type="match status" value="1"/>
</dbReference>
<feature type="transmembrane region" description="Helical" evidence="10">
    <location>
        <begin position="526"/>
        <end position="547"/>
    </location>
</feature>
<dbReference type="Pfam" id="PF02366">
    <property type="entry name" value="PMT"/>
    <property type="match status" value="1"/>
</dbReference>
<evidence type="ECO:0000313" key="13">
    <source>
        <dbReference type="EMBL" id="GFO60055.1"/>
    </source>
</evidence>
<evidence type="ECO:0000256" key="10">
    <source>
        <dbReference type="RuleBase" id="RU367007"/>
    </source>
</evidence>
<evidence type="ECO:0000259" key="12">
    <source>
        <dbReference type="Pfam" id="PF16192"/>
    </source>
</evidence>
<dbReference type="InterPro" id="IPR003342">
    <property type="entry name" value="ArnT-like_N"/>
</dbReference>
<comment type="similarity">
    <text evidence="3 10">Belongs to the glycosyltransferase 39 family.</text>
</comment>
<sequence length="792" mass="84863">MLLVSTSAGDCLAAAASVGSAAWTKYDWNASAGKGSSLFKEQGGVLCISSQVPNDARYVRRMQVEPEKVYRLSCRLRTEQVGVQERGAGISVSGILAGSRSVTGTGGWQSVEFYGQTGKNQSTLEVTVGLGGYGSMNSGTAWFKDVEVQKMDLAPPGVAVAALRPESVGAAPVGGTGRSAGGLDLVACAAFGLVLLLLGGYLRSKGPGRCKEAPTACTVAPSGAGLDRVDAGILLALSAVCLAVSLFHLGGHHAPESGWQSAVAGNSVTIELGREAELSRIYYFSGIDSGAPDLGRFTVSARGPGGDFVDLASFAKDQVGAWKYLEVAVRTSAVRLRADVPGGRLNEIALVEKGSTAPLPGLRIGSSNLSAADRGKPENLIDEQDCFEYAPSFWTGFYFDEIYHARSAWEMLNGVEPYETTHPPLGKLLIASGIALFGMNPFGWRIAGVLFGVALVPLVYLFGLKLFRDRFYAFCAAFLMLADFMRFTQTRVAVIDVFGVFFILVLYYFVLDLFPREGELPPRSTNATLFLAGTAFGIGAACKWIVLYAGGGMLLLVILKTLAELVSGAFPGVWLRFVLRRVGVCLVAFGAIPAAIYLLAYLPFLALPGPGHGLADVVRLQEHMLNYHRTLKAVHPFSSAWWTWPLDLRPVWMFTGPGNAAGTVSTIACFGNPAIFWLSLPAVAGAGILAFRRRDARLGIVLVALLFQYLPWVGINRLAFIYHFFSSVPFVIMCLVATLKAVELPGRGARLVACGYLALATGFFLCFFPVLSGLPVQEQYLAQLRWLPSWLF</sequence>
<keyword evidence="4 10" id="KW-0328">Glycosyltransferase</keyword>
<dbReference type="Gene3D" id="2.60.120.260">
    <property type="entry name" value="Galactose-binding domain-like"/>
    <property type="match status" value="1"/>
</dbReference>
<dbReference type="UniPathway" id="UPA00378"/>
<comment type="caution">
    <text evidence="13">The sequence shown here is derived from an EMBL/GenBank/DDBJ whole genome shotgun (WGS) entry which is preliminary data.</text>
</comment>
<name>A0A6V8MJ57_9BACT</name>
<evidence type="ECO:0000256" key="4">
    <source>
        <dbReference type="ARBA" id="ARBA00022676"/>
    </source>
</evidence>
<dbReference type="GO" id="GO:0005886">
    <property type="term" value="C:plasma membrane"/>
    <property type="evidence" value="ECO:0007669"/>
    <property type="project" value="UniProtKB-SubCell"/>
</dbReference>
<evidence type="ECO:0000256" key="7">
    <source>
        <dbReference type="ARBA" id="ARBA00022989"/>
    </source>
</evidence>
<comment type="function">
    <text evidence="10">Protein O-mannosyltransferase that catalyzes the transfer of a single mannose residue from a polyprenol phospho-mannosyl lipidic donor to the hydroxyl group of selected serine and threonine residues in acceptor proteins.</text>
</comment>
<evidence type="ECO:0000313" key="14">
    <source>
        <dbReference type="Proteomes" id="UP000556026"/>
    </source>
</evidence>
<dbReference type="GO" id="GO:0012505">
    <property type="term" value="C:endomembrane system"/>
    <property type="evidence" value="ECO:0007669"/>
    <property type="project" value="UniProtKB-SubCell"/>
</dbReference>
<dbReference type="AlphaFoldDB" id="A0A6V8MJ57"/>
<evidence type="ECO:0000256" key="3">
    <source>
        <dbReference type="ARBA" id="ARBA00007222"/>
    </source>
</evidence>
<evidence type="ECO:0000256" key="8">
    <source>
        <dbReference type="ARBA" id="ARBA00023136"/>
    </source>
</evidence>
<keyword evidence="7 10" id="KW-1133">Transmembrane helix</keyword>
<evidence type="ECO:0000256" key="2">
    <source>
        <dbReference type="ARBA" id="ARBA00004922"/>
    </source>
</evidence>
<feature type="transmembrane region" description="Helical" evidence="10">
    <location>
        <begin position="698"/>
        <end position="715"/>
    </location>
</feature>
<dbReference type="Proteomes" id="UP000556026">
    <property type="component" value="Unassembled WGS sequence"/>
</dbReference>
<evidence type="ECO:0000256" key="6">
    <source>
        <dbReference type="ARBA" id="ARBA00022692"/>
    </source>
</evidence>
<feature type="domain" description="Protein O-mannosyl-transferase C-terminal four TM" evidence="12">
    <location>
        <begin position="615"/>
        <end position="790"/>
    </location>
</feature>
<feature type="transmembrane region" description="Helical" evidence="10">
    <location>
        <begin position="553"/>
        <end position="575"/>
    </location>
</feature>
<evidence type="ECO:0000256" key="5">
    <source>
        <dbReference type="ARBA" id="ARBA00022679"/>
    </source>
</evidence>
<dbReference type="InterPro" id="IPR032421">
    <property type="entry name" value="PMT_4TMC"/>
</dbReference>
<feature type="transmembrane region" description="Helical" evidence="10">
    <location>
        <begin position="442"/>
        <end position="464"/>
    </location>
</feature>
<feature type="transmembrane region" description="Helical" evidence="10">
    <location>
        <begin position="582"/>
        <end position="604"/>
    </location>
</feature>
<organism evidence="13 14">
    <name type="scientific">Geomonas silvestris</name>
    <dbReference type="NCBI Taxonomy" id="2740184"/>
    <lineage>
        <taxon>Bacteria</taxon>
        <taxon>Pseudomonadati</taxon>
        <taxon>Thermodesulfobacteriota</taxon>
        <taxon>Desulfuromonadia</taxon>
        <taxon>Geobacterales</taxon>
        <taxon>Geobacteraceae</taxon>
        <taxon>Geomonas</taxon>
    </lineage>
</organism>
<feature type="transmembrane region" description="Helical" evidence="10">
    <location>
        <begin position="493"/>
        <end position="514"/>
    </location>
</feature>
<dbReference type="EC" id="2.4.1.-" evidence="10"/>
<accession>A0A6V8MJ57</accession>
<reference evidence="14" key="1">
    <citation type="submission" date="2020-06" db="EMBL/GenBank/DDBJ databases">
        <title>Draft genomic sequence of Geomonas sp. Red330.</title>
        <authorList>
            <person name="Itoh H."/>
            <person name="Zhenxing X."/>
            <person name="Ushijima N."/>
            <person name="Masuda Y."/>
            <person name="Shiratori Y."/>
            <person name="Senoo K."/>
        </authorList>
    </citation>
    <scope>NUCLEOTIDE SEQUENCE [LARGE SCALE GENOMIC DNA]</scope>
    <source>
        <strain evidence="14">Red330</strain>
    </source>
</reference>
<evidence type="ECO:0000256" key="9">
    <source>
        <dbReference type="ARBA" id="ARBA00093617"/>
    </source>
</evidence>